<sequence>MPPPPIEAYHGLRRHPGLRSRGRGAPTQRFRRKKVRPVNVEANVRDVRGATVGMCGGCGQMLLGFLKF</sequence>
<reference evidence="2 3" key="1">
    <citation type="submission" date="2019-07" db="EMBL/GenBank/DDBJ databases">
        <title>WGS assembly of Gossypium tomentosum.</title>
        <authorList>
            <person name="Chen Z.J."/>
            <person name="Sreedasyam A."/>
            <person name="Ando A."/>
            <person name="Song Q."/>
            <person name="De L."/>
            <person name="Hulse-Kemp A."/>
            <person name="Ding M."/>
            <person name="Ye W."/>
            <person name="Kirkbride R."/>
            <person name="Jenkins J."/>
            <person name="Plott C."/>
            <person name="Lovell J."/>
            <person name="Lin Y.-M."/>
            <person name="Vaughn R."/>
            <person name="Liu B."/>
            <person name="Li W."/>
            <person name="Simpson S."/>
            <person name="Scheffler B."/>
            <person name="Saski C."/>
            <person name="Grover C."/>
            <person name="Hu G."/>
            <person name="Conover J."/>
            <person name="Carlson J."/>
            <person name="Shu S."/>
            <person name="Boston L."/>
            <person name="Williams M."/>
            <person name="Peterson D."/>
            <person name="Mcgee K."/>
            <person name="Jones D."/>
            <person name="Wendel J."/>
            <person name="Stelly D."/>
            <person name="Grimwood J."/>
            <person name="Schmutz J."/>
        </authorList>
    </citation>
    <scope>NUCLEOTIDE SEQUENCE [LARGE SCALE GENOMIC DNA]</scope>
    <source>
        <strain evidence="2">7179.01</strain>
    </source>
</reference>
<gene>
    <name evidence="2" type="ORF">ES332_D04G217600v1</name>
</gene>
<feature type="compositionally biased region" description="Basic residues" evidence="1">
    <location>
        <begin position="11"/>
        <end position="22"/>
    </location>
</feature>
<accession>A0A5D2LGL8</accession>
<name>A0A5D2LGL8_GOSTO</name>
<proteinExistence type="predicted"/>
<evidence type="ECO:0000256" key="1">
    <source>
        <dbReference type="SAM" id="MobiDB-lite"/>
    </source>
</evidence>
<feature type="region of interest" description="Disordered" evidence="1">
    <location>
        <begin position="1"/>
        <end position="32"/>
    </location>
</feature>
<evidence type="ECO:0000313" key="3">
    <source>
        <dbReference type="Proteomes" id="UP000322667"/>
    </source>
</evidence>
<dbReference type="AlphaFoldDB" id="A0A5D2LGL8"/>
<organism evidence="2 3">
    <name type="scientific">Gossypium tomentosum</name>
    <name type="common">Hawaiian cotton</name>
    <name type="synonym">Gossypium sandvicense</name>
    <dbReference type="NCBI Taxonomy" id="34277"/>
    <lineage>
        <taxon>Eukaryota</taxon>
        <taxon>Viridiplantae</taxon>
        <taxon>Streptophyta</taxon>
        <taxon>Embryophyta</taxon>
        <taxon>Tracheophyta</taxon>
        <taxon>Spermatophyta</taxon>
        <taxon>Magnoliopsida</taxon>
        <taxon>eudicotyledons</taxon>
        <taxon>Gunneridae</taxon>
        <taxon>Pentapetalae</taxon>
        <taxon>rosids</taxon>
        <taxon>malvids</taxon>
        <taxon>Malvales</taxon>
        <taxon>Malvaceae</taxon>
        <taxon>Malvoideae</taxon>
        <taxon>Gossypium</taxon>
    </lineage>
</organism>
<protein>
    <submittedName>
        <fullName evidence="2">Uncharacterized protein</fullName>
    </submittedName>
</protein>
<evidence type="ECO:0000313" key="2">
    <source>
        <dbReference type="EMBL" id="TYH78308.1"/>
    </source>
</evidence>
<keyword evidence="3" id="KW-1185">Reference proteome</keyword>
<dbReference type="Proteomes" id="UP000322667">
    <property type="component" value="Chromosome D04"/>
</dbReference>
<dbReference type="EMBL" id="CM017626">
    <property type="protein sequence ID" value="TYH78308.1"/>
    <property type="molecule type" value="Genomic_DNA"/>
</dbReference>